<evidence type="ECO:0000313" key="4">
    <source>
        <dbReference type="Proteomes" id="UP000002093"/>
    </source>
</evidence>
<feature type="region of interest" description="Disordered" evidence="1">
    <location>
        <begin position="87"/>
        <end position="110"/>
    </location>
</feature>
<dbReference type="RefSeq" id="NP_203414.1">
    <property type="nucleotide sequence ID" value="NC_003085.1"/>
</dbReference>
<reference evidence="3 4" key="2">
    <citation type="submission" date="2001-06" db="EMBL/GenBank/DDBJ databases">
        <title>Genome organization of temperate Myxococcus phage Mx8.</title>
        <authorList>
            <person name="Youderian P."/>
            <person name="Walthers D."/>
            <person name="Salmi D."/>
            <person name="Magrini V."/>
            <person name="Hartzell P.L."/>
        </authorList>
    </citation>
    <scope>NUCLEOTIDE SEQUENCE [LARGE SCALE GENOMIC DNA]</scope>
</reference>
<reference evidence="2" key="1">
    <citation type="journal article" date="1998" name="J. Bacteriol.">
        <title>Genetic determinants of immunity and integration of temperate Myxococcus xanthus phage Mx8.</title>
        <authorList>
            <person name="Salmi D."/>
            <person name="Magrini V."/>
            <person name="Hartzell P.L."/>
            <person name="Youderian P."/>
        </authorList>
    </citation>
    <scope>NUCLEOTIDE SEQUENCE</scope>
</reference>
<protein>
    <submittedName>
        <fullName evidence="2 3">Imm</fullName>
    </submittedName>
</protein>
<dbReference type="KEGG" id="vg:921750"/>
<feature type="compositionally biased region" description="Basic residues" evidence="1">
    <location>
        <begin position="98"/>
        <end position="110"/>
    </location>
</feature>
<accession>O03952</accession>
<gene>
    <name evidence="2" type="primary">imm</name>
</gene>
<evidence type="ECO:0000256" key="1">
    <source>
        <dbReference type="SAM" id="MobiDB-lite"/>
    </source>
</evidence>
<evidence type="ECO:0000313" key="3">
    <source>
        <dbReference type="EMBL" id="AAK94336.1"/>
    </source>
</evidence>
<organism evidence="2">
    <name type="scientific">Myxococcus phage Mx8</name>
    <dbReference type="NCBI Taxonomy" id="49964"/>
    <lineage>
        <taxon>Viruses</taxon>
        <taxon>Duplodnaviria</taxon>
        <taxon>Heunggongvirae</taxon>
        <taxon>Uroviricota</taxon>
        <taxon>Caudoviricetes</taxon>
        <taxon>Myxoctovirus</taxon>
        <taxon>Myxoctovirus Mx8</taxon>
    </lineage>
</organism>
<name>O03952_9CAUD</name>
<sequence length="110" mass="12426">MGATQALREREDVPFFEMKKPENEMVNTTARFPRWMLKKLQVITDREKAKGSISEWTRRGELSRDDVMRTACKLFIEAYEAEHGEIEVTAESPSAAPAKKKPAAKKGGKG</sequence>
<dbReference type="EMBL" id="AF396866">
    <property type="protein sequence ID" value="AAK94336.1"/>
    <property type="molecule type" value="Genomic_DNA"/>
</dbReference>
<dbReference type="EMBL" id="U64984">
    <property type="protein sequence ID" value="AAC48896.1"/>
    <property type="molecule type" value="Genomic_DNA"/>
</dbReference>
<proteinExistence type="predicted"/>
<evidence type="ECO:0000313" key="2">
    <source>
        <dbReference type="EMBL" id="AAC48896.1"/>
    </source>
</evidence>
<dbReference type="Proteomes" id="UP000002093">
    <property type="component" value="Segment"/>
</dbReference>
<keyword evidence="4" id="KW-1185">Reference proteome</keyword>